<dbReference type="PANTHER" id="PTHR24356">
    <property type="entry name" value="SERINE/THREONINE-PROTEIN KINASE"/>
    <property type="match status" value="1"/>
</dbReference>
<proteinExistence type="inferred from homology"/>
<evidence type="ECO:0000313" key="19">
    <source>
        <dbReference type="EnsemblMetazoa" id="tetur10g00190.1"/>
    </source>
</evidence>
<feature type="compositionally biased region" description="Polar residues" evidence="15">
    <location>
        <begin position="1280"/>
        <end position="1291"/>
    </location>
</feature>
<evidence type="ECO:0000256" key="6">
    <source>
        <dbReference type="ARBA" id="ARBA00022527"/>
    </source>
</evidence>
<feature type="compositionally biased region" description="Low complexity" evidence="15">
    <location>
        <begin position="1151"/>
        <end position="1163"/>
    </location>
</feature>
<comment type="cofactor">
    <cofactor evidence="1">
        <name>Mg(2+)</name>
        <dbReference type="ChEBI" id="CHEBI:18420"/>
    </cofactor>
</comment>
<dbReference type="SMART" id="SM00220">
    <property type="entry name" value="S_TKc"/>
    <property type="match status" value="1"/>
</dbReference>
<accession>T1KEN7</accession>
<feature type="compositionally biased region" description="Basic residues" evidence="15">
    <location>
        <begin position="941"/>
        <end position="966"/>
    </location>
</feature>
<keyword evidence="12" id="KW-0460">Magnesium</keyword>
<feature type="compositionally biased region" description="Low complexity" evidence="15">
    <location>
        <begin position="751"/>
        <end position="773"/>
    </location>
</feature>
<feature type="region of interest" description="Disordered" evidence="15">
    <location>
        <begin position="1010"/>
        <end position="1170"/>
    </location>
</feature>
<dbReference type="InterPro" id="IPR011009">
    <property type="entry name" value="Kinase-like_dom_sf"/>
</dbReference>
<comment type="similarity">
    <text evidence="3">Belongs to the protein kinase superfamily. AGC Ser/Thr protein kinase family.</text>
</comment>
<dbReference type="CDD" id="cd05609">
    <property type="entry name" value="STKc_MAST"/>
    <property type="match status" value="1"/>
</dbReference>
<dbReference type="eggNOG" id="KOG0606">
    <property type="taxonomic scope" value="Eukaryota"/>
</dbReference>
<dbReference type="FunFam" id="2.30.42.10:FF:000008">
    <property type="entry name" value="microtubule-associated serine/threonine-protein kinase 4 isoform X2"/>
    <property type="match status" value="1"/>
</dbReference>
<feature type="compositionally biased region" description="Acidic residues" evidence="15">
    <location>
        <begin position="549"/>
        <end position="559"/>
    </location>
</feature>
<feature type="domain" description="Protein kinase" evidence="16">
    <location>
        <begin position="234"/>
        <end position="509"/>
    </location>
</feature>
<dbReference type="InterPro" id="IPR023142">
    <property type="entry name" value="MAST_pre-PK_dom_sf"/>
</dbReference>
<dbReference type="FunFam" id="1.10.510.10:FF:000012">
    <property type="entry name" value="microtubule-associated serine/threonine-protein kinase 2 isoform X1"/>
    <property type="match status" value="1"/>
</dbReference>
<evidence type="ECO:0000256" key="4">
    <source>
        <dbReference type="ARBA" id="ARBA00012513"/>
    </source>
</evidence>
<dbReference type="Gene3D" id="3.30.200.20">
    <property type="entry name" value="Phosphorylase Kinase, domain 1"/>
    <property type="match status" value="1"/>
</dbReference>
<evidence type="ECO:0000256" key="14">
    <source>
        <dbReference type="ARBA" id="ARBA00048679"/>
    </source>
</evidence>
<dbReference type="GO" id="GO:0000287">
    <property type="term" value="F:magnesium ion binding"/>
    <property type="evidence" value="ECO:0007669"/>
    <property type="project" value="InterPro"/>
</dbReference>
<dbReference type="PROSITE" id="PS00108">
    <property type="entry name" value="PROTEIN_KINASE_ST"/>
    <property type="match status" value="1"/>
</dbReference>
<dbReference type="EC" id="2.7.11.1" evidence="4"/>
<comment type="catalytic activity">
    <reaction evidence="14">
        <text>L-seryl-[protein] + ATP = O-phospho-L-seryl-[protein] + ADP + H(+)</text>
        <dbReference type="Rhea" id="RHEA:17989"/>
        <dbReference type="Rhea" id="RHEA-COMP:9863"/>
        <dbReference type="Rhea" id="RHEA-COMP:11604"/>
        <dbReference type="ChEBI" id="CHEBI:15378"/>
        <dbReference type="ChEBI" id="CHEBI:29999"/>
        <dbReference type="ChEBI" id="CHEBI:30616"/>
        <dbReference type="ChEBI" id="CHEBI:83421"/>
        <dbReference type="ChEBI" id="CHEBI:456216"/>
        <dbReference type="EC" id="2.7.11.1"/>
    </reaction>
</comment>
<feature type="region of interest" description="Disordered" evidence="15">
    <location>
        <begin position="814"/>
        <end position="839"/>
    </location>
</feature>
<feature type="compositionally biased region" description="Basic and acidic residues" evidence="15">
    <location>
        <begin position="729"/>
        <end position="740"/>
    </location>
</feature>
<dbReference type="Proteomes" id="UP000015104">
    <property type="component" value="Unassembled WGS sequence"/>
</dbReference>
<dbReference type="InterPro" id="IPR015022">
    <property type="entry name" value="MAST_pre-PK_dom"/>
</dbReference>
<feature type="compositionally biased region" description="Basic residues" evidence="15">
    <location>
        <begin position="975"/>
        <end position="986"/>
    </location>
</feature>
<dbReference type="SUPFAM" id="SSF56112">
    <property type="entry name" value="Protein kinase-like (PK-like)"/>
    <property type="match status" value="1"/>
</dbReference>
<dbReference type="InterPro" id="IPR036034">
    <property type="entry name" value="PDZ_sf"/>
</dbReference>
<dbReference type="InterPro" id="IPR037711">
    <property type="entry name" value="MAST"/>
</dbReference>
<dbReference type="InterPro" id="IPR008271">
    <property type="entry name" value="Ser/Thr_kinase_AS"/>
</dbReference>
<feature type="compositionally biased region" description="Low complexity" evidence="15">
    <location>
        <begin position="560"/>
        <end position="571"/>
    </location>
</feature>
<dbReference type="HOGENOM" id="CLU_000288_9_0_1"/>
<dbReference type="PROSITE" id="PS51285">
    <property type="entry name" value="AGC_KINASE_CTER"/>
    <property type="match status" value="1"/>
</dbReference>
<dbReference type="EnsemblMetazoa" id="tetur10g00190.1">
    <property type="protein sequence ID" value="tetur10g00190.1"/>
    <property type="gene ID" value="tetur10g00190"/>
</dbReference>
<evidence type="ECO:0000256" key="5">
    <source>
        <dbReference type="ARBA" id="ARBA00022490"/>
    </source>
</evidence>
<dbReference type="GO" id="GO:0004674">
    <property type="term" value="F:protein serine/threonine kinase activity"/>
    <property type="evidence" value="ECO:0007669"/>
    <property type="project" value="UniProtKB-KW"/>
</dbReference>
<comment type="catalytic activity">
    <reaction evidence="13">
        <text>L-threonyl-[protein] + ATP = O-phospho-L-threonyl-[protein] + ADP + H(+)</text>
        <dbReference type="Rhea" id="RHEA:46608"/>
        <dbReference type="Rhea" id="RHEA-COMP:11060"/>
        <dbReference type="Rhea" id="RHEA-COMP:11605"/>
        <dbReference type="ChEBI" id="CHEBI:15378"/>
        <dbReference type="ChEBI" id="CHEBI:30013"/>
        <dbReference type="ChEBI" id="CHEBI:30616"/>
        <dbReference type="ChEBI" id="CHEBI:61977"/>
        <dbReference type="ChEBI" id="CHEBI:456216"/>
        <dbReference type="EC" id="2.7.11.1"/>
    </reaction>
</comment>
<evidence type="ECO:0000256" key="8">
    <source>
        <dbReference type="ARBA" id="ARBA00022679"/>
    </source>
</evidence>
<keyword evidence="8" id="KW-0808">Transferase</keyword>
<feature type="compositionally biased region" description="Basic residues" evidence="15">
    <location>
        <begin position="1115"/>
        <end position="1131"/>
    </location>
</feature>
<protein>
    <recommendedName>
        <fullName evidence="4">non-specific serine/threonine protein kinase</fullName>
        <ecNumber evidence="4">2.7.11.1</ecNumber>
    </recommendedName>
</protein>
<dbReference type="EMBL" id="CAEY01000028">
    <property type="status" value="NOT_ANNOTATED_CDS"/>
    <property type="molecule type" value="Genomic_DNA"/>
</dbReference>
<feature type="compositionally biased region" description="Polar residues" evidence="15">
    <location>
        <begin position="1018"/>
        <end position="1037"/>
    </location>
</feature>
<dbReference type="SMART" id="SM00228">
    <property type="entry name" value="PDZ"/>
    <property type="match status" value="1"/>
</dbReference>
<feature type="domain" description="AGC-kinase C-terminal" evidence="18">
    <location>
        <begin position="510"/>
        <end position="580"/>
    </location>
</feature>
<organism evidence="19 20">
    <name type="scientific">Tetranychus urticae</name>
    <name type="common">Two-spotted spider mite</name>
    <dbReference type="NCBI Taxonomy" id="32264"/>
    <lineage>
        <taxon>Eukaryota</taxon>
        <taxon>Metazoa</taxon>
        <taxon>Ecdysozoa</taxon>
        <taxon>Arthropoda</taxon>
        <taxon>Chelicerata</taxon>
        <taxon>Arachnida</taxon>
        <taxon>Acari</taxon>
        <taxon>Acariformes</taxon>
        <taxon>Trombidiformes</taxon>
        <taxon>Prostigmata</taxon>
        <taxon>Eleutherengona</taxon>
        <taxon>Raphignathae</taxon>
        <taxon>Tetranychoidea</taxon>
        <taxon>Tetranychidae</taxon>
        <taxon>Tetranychus</taxon>
    </lineage>
</organism>
<feature type="region of interest" description="Disordered" evidence="15">
    <location>
        <begin position="625"/>
        <end position="683"/>
    </location>
</feature>
<feature type="compositionally biased region" description="Basic and acidic residues" evidence="15">
    <location>
        <begin position="630"/>
        <end position="640"/>
    </location>
</feature>
<feature type="compositionally biased region" description="Basic and acidic residues" evidence="15">
    <location>
        <begin position="705"/>
        <end position="719"/>
    </location>
</feature>
<dbReference type="PANTHER" id="PTHR24356:SF414">
    <property type="entry name" value="NON-SPECIFIC SERINE_THREONINE PROTEIN KINASE"/>
    <property type="match status" value="1"/>
</dbReference>
<evidence type="ECO:0000256" key="10">
    <source>
        <dbReference type="ARBA" id="ARBA00022777"/>
    </source>
</evidence>
<dbReference type="CDD" id="cd06705">
    <property type="entry name" value="PDZ_MAST"/>
    <property type="match status" value="1"/>
</dbReference>
<dbReference type="Pfam" id="PF17820">
    <property type="entry name" value="PDZ_6"/>
    <property type="match status" value="1"/>
</dbReference>
<evidence type="ECO:0000313" key="20">
    <source>
        <dbReference type="Proteomes" id="UP000015104"/>
    </source>
</evidence>
<keyword evidence="10" id="KW-0418">Kinase</keyword>
<evidence type="ECO:0000256" key="2">
    <source>
        <dbReference type="ARBA" id="ARBA00004496"/>
    </source>
</evidence>
<dbReference type="SUPFAM" id="SSF140482">
    <property type="entry name" value="MAST3 pre-PK domain-like"/>
    <property type="match status" value="1"/>
</dbReference>
<keyword evidence="11" id="KW-0067">ATP-binding</keyword>
<dbReference type="Pfam" id="PF08926">
    <property type="entry name" value="DUF1908"/>
    <property type="match status" value="1"/>
</dbReference>
<keyword evidence="7" id="KW-0597">Phosphoprotein</keyword>
<feature type="region of interest" description="Disordered" evidence="15">
    <location>
        <begin position="699"/>
        <end position="774"/>
    </location>
</feature>
<dbReference type="Gene3D" id="2.30.42.10">
    <property type="match status" value="1"/>
</dbReference>
<feature type="region of interest" description="Disordered" evidence="15">
    <location>
        <begin position="195"/>
        <end position="223"/>
    </location>
</feature>
<evidence type="ECO:0000256" key="11">
    <source>
        <dbReference type="ARBA" id="ARBA00022840"/>
    </source>
</evidence>
<dbReference type="GO" id="GO:0035556">
    <property type="term" value="P:intracellular signal transduction"/>
    <property type="evidence" value="ECO:0007669"/>
    <property type="project" value="TreeGrafter"/>
</dbReference>
<feature type="compositionally biased region" description="Low complexity" evidence="15">
    <location>
        <begin position="1073"/>
        <end position="1100"/>
    </location>
</feature>
<dbReference type="SUPFAM" id="SSF50156">
    <property type="entry name" value="PDZ domain-like"/>
    <property type="match status" value="1"/>
</dbReference>
<evidence type="ECO:0000256" key="15">
    <source>
        <dbReference type="SAM" id="MobiDB-lite"/>
    </source>
</evidence>
<feature type="domain" description="PDZ" evidence="17">
    <location>
        <begin position="846"/>
        <end position="934"/>
    </location>
</feature>
<feature type="compositionally biased region" description="Acidic residues" evidence="15">
    <location>
        <begin position="198"/>
        <end position="210"/>
    </location>
</feature>
<feature type="compositionally biased region" description="Basic and acidic residues" evidence="15">
    <location>
        <begin position="211"/>
        <end position="221"/>
    </location>
</feature>
<reference evidence="20" key="1">
    <citation type="submission" date="2011-08" db="EMBL/GenBank/DDBJ databases">
        <authorList>
            <person name="Rombauts S."/>
        </authorList>
    </citation>
    <scope>NUCLEOTIDE SEQUENCE</scope>
    <source>
        <strain evidence="20">London</strain>
    </source>
</reference>
<keyword evidence="5" id="KW-0963">Cytoplasm</keyword>
<evidence type="ECO:0000256" key="9">
    <source>
        <dbReference type="ARBA" id="ARBA00022741"/>
    </source>
</evidence>
<evidence type="ECO:0000259" key="16">
    <source>
        <dbReference type="PROSITE" id="PS50011"/>
    </source>
</evidence>
<feature type="region of interest" description="Disordered" evidence="15">
    <location>
        <begin position="936"/>
        <end position="987"/>
    </location>
</feature>
<dbReference type="InterPro" id="IPR041489">
    <property type="entry name" value="PDZ_6"/>
</dbReference>
<evidence type="ECO:0000256" key="13">
    <source>
        <dbReference type="ARBA" id="ARBA00047899"/>
    </source>
</evidence>
<dbReference type="GO" id="GO:0005524">
    <property type="term" value="F:ATP binding"/>
    <property type="evidence" value="ECO:0007669"/>
    <property type="project" value="UniProtKB-KW"/>
</dbReference>
<dbReference type="InterPro" id="IPR001478">
    <property type="entry name" value="PDZ"/>
</dbReference>
<evidence type="ECO:0000256" key="12">
    <source>
        <dbReference type="ARBA" id="ARBA00022842"/>
    </source>
</evidence>
<dbReference type="InterPro" id="IPR000961">
    <property type="entry name" value="AGC-kinase_C"/>
</dbReference>
<dbReference type="Gene3D" id="1.10.510.10">
    <property type="entry name" value="Transferase(Phosphotransferase) domain 1"/>
    <property type="match status" value="1"/>
</dbReference>
<feature type="compositionally biased region" description="Low complexity" evidence="15">
    <location>
        <begin position="1043"/>
        <end position="1057"/>
    </location>
</feature>
<reference evidence="19" key="2">
    <citation type="submission" date="2015-06" db="UniProtKB">
        <authorList>
            <consortium name="EnsemblMetazoa"/>
        </authorList>
    </citation>
    <scope>IDENTIFICATION</scope>
</reference>
<dbReference type="GO" id="GO:0005737">
    <property type="term" value="C:cytoplasm"/>
    <property type="evidence" value="ECO:0007669"/>
    <property type="project" value="UniProtKB-SubCell"/>
</dbReference>
<evidence type="ECO:0000259" key="18">
    <source>
        <dbReference type="PROSITE" id="PS51285"/>
    </source>
</evidence>
<evidence type="ECO:0000256" key="1">
    <source>
        <dbReference type="ARBA" id="ARBA00001946"/>
    </source>
</evidence>
<dbReference type="PROSITE" id="PS50011">
    <property type="entry name" value="PROTEIN_KINASE_DOM"/>
    <property type="match status" value="1"/>
</dbReference>
<evidence type="ECO:0000256" key="7">
    <source>
        <dbReference type="ARBA" id="ARBA00022553"/>
    </source>
</evidence>
<dbReference type="FunFam" id="3.30.200.20:FF:000012">
    <property type="entry name" value="microtubule-associated serine/threonine-protein kinase 2 isoform X1"/>
    <property type="match status" value="1"/>
</dbReference>
<feature type="region of interest" description="Disordered" evidence="15">
    <location>
        <begin position="546"/>
        <end position="571"/>
    </location>
</feature>
<keyword evidence="20" id="KW-1185">Reference proteome</keyword>
<keyword evidence="9" id="KW-0547">Nucleotide-binding</keyword>
<dbReference type="FunFam" id="1.20.1480.20:FF:000001">
    <property type="entry name" value="microtubule-associated serine/threonine-protein kinase 4 isoform X1"/>
    <property type="match status" value="1"/>
</dbReference>
<dbReference type="InterPro" id="IPR050236">
    <property type="entry name" value="Ser_Thr_kinase_AGC"/>
</dbReference>
<sequence length="1291" mass="143046">MVYYIGSNIEHQTCLALRNVHNYLNNGFNDKPNVNSVFRERIPRAIEEMEEKLEQFINDNRELIPELVNDAVTSFVHHQVIEMAKDCLQKSKEKQLVSQHFYEMSENLERLMQECQEKSNIAAHHLKKLIRKLMVIVSRPARLLEFLKNESEHKSERPVETDGTRSKTLMELKQQLPSYIGTKLGINRNSFLNLVNDNDGENDQDDDDKDNENRKSEKEVVFESPVKQPCEEDYETIKLISNGAYGGVYLVRHKESRQKFAMKKIDKQSLILRNQVEQAFAERDIMSFTDNPFVVSLYCSFETKRYLCLVMEYVEGGDLATLLKNMGPLPVDLARFYFAETVLAVEYLHSYGIVHRDLKPENLLITALGHIKLTDFGLSKIGLMNLATNICEEHLSKKDTKEFLDKQVCGTPEYIAPEVISRQGYGKPVDWWSMGIILYELLIGCVPFFGETPEELFAHVINDEITWPDEEDWSLPEDAKDLISKLLKQHPIERLGTVGAHEVKEHSFFDGINWDDLLRQKAEFVPQLDNDEDTSYFDTRLDRYNHEIDDSEEQDDTDESSSSMFSSFSSCSPKYHRVYSRIEQELAQEKLMKSSSTSSILDENVQTPCLNESLPPILNGSVASEVQVSSEKRESNEVKSTESLTASEDNESTVDLEKPQALQHSTPELSQTESEDFSPKVTRRRKPFMNIKLSCIPRFSISGDSDDRKNDSKINESKQNESNNQVKSSSKETNEGKDCTDSGTSVGANGSSGSSNSSNSSQKPSKSQIPRSSHFPVQLNALKNNTKGRAVIKSASATGLSLMIPTEDVKNKACSITSSGGSSTSSRDTSPNRELAGPLGHSLKPPIIIRKGPRGFGFTLRAIRVYYGDSDLYTVHHLVLAVENNSPAFEAGLRPNALITHINGEPIQGLLHHQVLQLVLSGGDKINIRTTPLENTSIKTGGRRRHPSSGRMTRRPNLMSHKKNAPIKRTDSDKRRRSSLLRKLSSKRASAEIQQLMACGGAGASGVTGGISPPLLTPSRSYQSLNRASGNNITSHDGTVDLPPTASSTATPTSSSAIPRFPRSPPPNRLHCSPSDSSAANSSQSSSPSSSVPNSPASLSHFPHFPRPSTLSGLKQHKQVKSFRSPRRKSCGHIPLSPLARTPSPSIQPVSTSSPTRSNCSSSAFPGVHQVGSSSTIQSFIVHKNKLTDSSSTTTPTQPPPTPTLSPCITASGSKCFSRPKSAEPSSPLLRRALSPDRLLIKRNTDPNKASGTMKHKRHSLGGPVSSPLAISSLPPSNPTKFSQNVNTKNT</sequence>
<dbReference type="Pfam" id="PF00069">
    <property type="entry name" value="Pkinase"/>
    <property type="match status" value="1"/>
</dbReference>
<feature type="compositionally biased region" description="Polar residues" evidence="15">
    <location>
        <begin position="662"/>
        <end position="672"/>
    </location>
</feature>
<feature type="compositionally biased region" description="Low complexity" evidence="15">
    <location>
        <begin position="1264"/>
        <end position="1275"/>
    </location>
</feature>
<feature type="region of interest" description="Disordered" evidence="15">
    <location>
        <begin position="1187"/>
        <end position="1206"/>
    </location>
</feature>
<feature type="compositionally biased region" description="Low complexity" evidence="15">
    <location>
        <begin position="815"/>
        <end position="829"/>
    </location>
</feature>
<feature type="region of interest" description="Disordered" evidence="15">
    <location>
        <begin position="1242"/>
        <end position="1291"/>
    </location>
</feature>
<dbReference type="InterPro" id="IPR000719">
    <property type="entry name" value="Prot_kinase_dom"/>
</dbReference>
<dbReference type="STRING" id="32264.T1KEN7"/>
<comment type="subcellular location">
    <subcellularLocation>
        <location evidence="2">Cytoplasm</location>
    </subcellularLocation>
</comment>
<dbReference type="Gene3D" id="1.20.1480.20">
    <property type="entry name" value="MAST3 pre-PK domain-like"/>
    <property type="match status" value="1"/>
</dbReference>
<keyword evidence="6" id="KW-0723">Serine/threonine-protein kinase</keyword>
<name>T1KEN7_TETUR</name>
<dbReference type="PROSITE" id="PS50106">
    <property type="entry name" value="PDZ"/>
    <property type="match status" value="1"/>
</dbReference>
<evidence type="ECO:0000259" key="17">
    <source>
        <dbReference type="PROSITE" id="PS50106"/>
    </source>
</evidence>
<evidence type="ECO:0000256" key="3">
    <source>
        <dbReference type="ARBA" id="ARBA00009903"/>
    </source>
</evidence>